<feature type="transmembrane region" description="Helical" evidence="1">
    <location>
        <begin position="75"/>
        <end position="93"/>
    </location>
</feature>
<dbReference type="InterPro" id="IPR006938">
    <property type="entry name" value="DUF624"/>
</dbReference>
<dbReference type="RefSeq" id="WP_130852383.1">
    <property type="nucleotide sequence ID" value="NZ_UYIG01000185.1"/>
</dbReference>
<evidence type="ECO:0000313" key="2">
    <source>
        <dbReference type="EMBL" id="VDG30347.1"/>
    </source>
</evidence>
<reference evidence="2 3" key="1">
    <citation type="submission" date="2018-11" db="EMBL/GenBank/DDBJ databases">
        <authorList>
            <person name="Wuyts S."/>
        </authorList>
    </citation>
    <scope>NUCLEOTIDE SEQUENCE [LARGE SCALE GENOMIC DNA]</scope>
    <source>
        <strain evidence="2">Lactobacillus mudanjiangensis AMBF249</strain>
    </source>
</reference>
<keyword evidence="1" id="KW-1133">Transmembrane helix</keyword>
<dbReference type="Pfam" id="PF04854">
    <property type="entry name" value="DUF624"/>
    <property type="match status" value="1"/>
</dbReference>
<evidence type="ECO:0000313" key="3">
    <source>
        <dbReference type="Proteomes" id="UP000289996"/>
    </source>
</evidence>
<dbReference type="OrthoDB" id="1650985at2"/>
<protein>
    <recommendedName>
        <fullName evidence="4">DUF624 domain-containing protein</fullName>
    </recommendedName>
</protein>
<dbReference type="AlphaFoldDB" id="A0A660EAW2"/>
<gene>
    <name evidence="2" type="ORF">MUDAN_MDHGFNIF_01898</name>
</gene>
<sequence length="201" mass="23101">MLSTGLQKAFIRLYTIIKLSLFFWLFSFCGLLILGIGPSLLMISDLYHYNGWHYQLDSFKAAWQLFKQYFKVGNAYFYGWVGLLVLLSFNLWYSVRLRGLIFLILDFVIIFAIILVICVFNGLIVLAGAYSTSTINLLKLAFIQFFSNFFNVLKTVLGYVIILGFTYKFPGLILFGTVPAILIWTAFIGRPWYQTLKGQLA</sequence>
<proteinExistence type="predicted"/>
<feature type="transmembrane region" description="Helical" evidence="1">
    <location>
        <begin position="100"/>
        <end position="130"/>
    </location>
</feature>
<dbReference type="Proteomes" id="UP000289996">
    <property type="component" value="Unassembled WGS sequence"/>
</dbReference>
<name>A0A660EAW2_9LACO</name>
<keyword evidence="3" id="KW-1185">Reference proteome</keyword>
<keyword evidence="1" id="KW-0812">Transmembrane</keyword>
<evidence type="ECO:0008006" key="4">
    <source>
        <dbReference type="Google" id="ProtNLM"/>
    </source>
</evidence>
<accession>A0A660EAW2</accession>
<keyword evidence="1" id="KW-0472">Membrane</keyword>
<feature type="transmembrane region" description="Helical" evidence="1">
    <location>
        <begin position="21"/>
        <end position="43"/>
    </location>
</feature>
<feature type="transmembrane region" description="Helical" evidence="1">
    <location>
        <begin position="142"/>
        <end position="165"/>
    </location>
</feature>
<dbReference type="EMBL" id="UYIG01000185">
    <property type="protein sequence ID" value="VDG30347.1"/>
    <property type="molecule type" value="Genomic_DNA"/>
</dbReference>
<feature type="transmembrane region" description="Helical" evidence="1">
    <location>
        <begin position="172"/>
        <end position="193"/>
    </location>
</feature>
<evidence type="ECO:0000256" key="1">
    <source>
        <dbReference type="SAM" id="Phobius"/>
    </source>
</evidence>
<organism evidence="2 3">
    <name type="scientific">Lactiplantibacillus mudanjiangensis</name>
    <dbReference type="NCBI Taxonomy" id="1296538"/>
    <lineage>
        <taxon>Bacteria</taxon>
        <taxon>Bacillati</taxon>
        <taxon>Bacillota</taxon>
        <taxon>Bacilli</taxon>
        <taxon>Lactobacillales</taxon>
        <taxon>Lactobacillaceae</taxon>
        <taxon>Lactiplantibacillus</taxon>
    </lineage>
</organism>